<keyword evidence="2" id="KW-1185">Reference proteome</keyword>
<name>A0ABQ1BUX1_9MYCO</name>
<accession>A0ABQ1BUX1</accession>
<proteinExistence type="predicted"/>
<dbReference type="Proteomes" id="UP000465306">
    <property type="component" value="Unassembled WGS sequence"/>
</dbReference>
<evidence type="ECO:0000313" key="1">
    <source>
        <dbReference type="EMBL" id="GFG67524.1"/>
    </source>
</evidence>
<gene>
    <name evidence="1" type="ORF">MKUB_50140</name>
</gene>
<organism evidence="1 2">
    <name type="scientific">Mycobacterium kubicae</name>
    <dbReference type="NCBI Taxonomy" id="120959"/>
    <lineage>
        <taxon>Bacteria</taxon>
        <taxon>Bacillati</taxon>
        <taxon>Actinomycetota</taxon>
        <taxon>Actinomycetes</taxon>
        <taxon>Mycobacteriales</taxon>
        <taxon>Mycobacteriaceae</taxon>
        <taxon>Mycobacterium</taxon>
        <taxon>Mycobacterium simiae complex</taxon>
    </lineage>
</organism>
<protein>
    <submittedName>
        <fullName evidence="1">Uncharacterized protein</fullName>
    </submittedName>
</protein>
<evidence type="ECO:0000313" key="2">
    <source>
        <dbReference type="Proteomes" id="UP000465306"/>
    </source>
</evidence>
<reference evidence="1 2" key="1">
    <citation type="journal article" date="2019" name="Emerg. Microbes Infect.">
        <title>Comprehensive subspecies identification of 175 nontuberculous mycobacteria species based on 7547 genomic profiles.</title>
        <authorList>
            <person name="Matsumoto Y."/>
            <person name="Kinjo T."/>
            <person name="Motooka D."/>
            <person name="Nabeya D."/>
            <person name="Jung N."/>
            <person name="Uechi K."/>
            <person name="Horii T."/>
            <person name="Iida T."/>
            <person name="Fujita J."/>
            <person name="Nakamura S."/>
        </authorList>
    </citation>
    <scope>NUCLEOTIDE SEQUENCE [LARGE SCALE GENOMIC DNA]</scope>
    <source>
        <strain evidence="1 2">JCM 13573</strain>
    </source>
</reference>
<sequence>MGILRPVLRGDKRRTKARRQWDARWRAGRLRGSRCGRIQVLQTLDAVVSHRYPSGSNLPGDLRCRLRGVVRFGPRFYRAVLRRGGLRRAAIRCGWMRLGDFFIRLLMGNRRRVVMPLSPAKVDPPPLRFGG</sequence>
<dbReference type="EMBL" id="BLKU01000005">
    <property type="protein sequence ID" value="GFG67524.1"/>
    <property type="molecule type" value="Genomic_DNA"/>
</dbReference>
<comment type="caution">
    <text evidence="1">The sequence shown here is derived from an EMBL/GenBank/DDBJ whole genome shotgun (WGS) entry which is preliminary data.</text>
</comment>